<evidence type="ECO:0000313" key="2">
    <source>
        <dbReference type="EMBL" id="MBD2200567.1"/>
    </source>
</evidence>
<accession>A0ABR8AKL2</accession>
<keyword evidence="3" id="KW-1185">Reference proteome</keyword>
<evidence type="ECO:0000256" key="1">
    <source>
        <dbReference type="SAM" id="SignalP"/>
    </source>
</evidence>
<protein>
    <submittedName>
        <fullName evidence="2">DUF2808 domain-containing protein</fullName>
    </submittedName>
</protein>
<organism evidence="2 3">
    <name type="scientific">Calothrix parietina FACHB-288</name>
    <dbReference type="NCBI Taxonomy" id="2692896"/>
    <lineage>
        <taxon>Bacteria</taxon>
        <taxon>Bacillati</taxon>
        <taxon>Cyanobacteriota</taxon>
        <taxon>Cyanophyceae</taxon>
        <taxon>Nostocales</taxon>
        <taxon>Calotrichaceae</taxon>
        <taxon>Calothrix</taxon>
    </lineage>
</organism>
<dbReference type="RefSeq" id="WP_190551601.1">
    <property type="nucleotide sequence ID" value="NZ_CAWPNO010000136.1"/>
</dbReference>
<evidence type="ECO:0000313" key="3">
    <source>
        <dbReference type="Proteomes" id="UP000658514"/>
    </source>
</evidence>
<sequence length="177" mass="19410">MKNIFRLSKAVLAFSFGLCLLPISKTYANTNPDFQVALSARTTYNQTYVSTATYYFTIAVPASATKPLQQVTLTQIQGGENIEFDAQKSSAFVGTSERAGQNLQFAIANNPSQDDSVTLQFAQPLPPGQTVTIALKPYRNPAYEGFYLFHVKAAPADQSTEGQSLGVARLQFYQNDF</sequence>
<gene>
    <name evidence="2" type="ORF">H6G24_34805</name>
</gene>
<dbReference type="EMBL" id="JACJQH010000097">
    <property type="protein sequence ID" value="MBD2200567.1"/>
    <property type="molecule type" value="Genomic_DNA"/>
</dbReference>
<dbReference type="Pfam" id="PF10989">
    <property type="entry name" value="DUF2808"/>
    <property type="match status" value="1"/>
</dbReference>
<proteinExistence type="predicted"/>
<feature type="chain" id="PRO_5046422720" evidence="1">
    <location>
        <begin position="29"/>
        <end position="177"/>
    </location>
</feature>
<reference evidence="2 3" key="1">
    <citation type="journal article" date="2020" name="ISME J.">
        <title>Comparative genomics reveals insights into cyanobacterial evolution and habitat adaptation.</title>
        <authorList>
            <person name="Chen M.Y."/>
            <person name="Teng W.K."/>
            <person name="Zhao L."/>
            <person name="Hu C.X."/>
            <person name="Zhou Y.K."/>
            <person name="Han B.P."/>
            <person name="Song L.R."/>
            <person name="Shu W.S."/>
        </authorList>
    </citation>
    <scope>NUCLEOTIDE SEQUENCE [LARGE SCALE GENOMIC DNA]</scope>
    <source>
        <strain evidence="2 3">FACHB-288</strain>
    </source>
</reference>
<keyword evidence="1" id="KW-0732">Signal</keyword>
<comment type="caution">
    <text evidence="2">The sequence shown here is derived from an EMBL/GenBank/DDBJ whole genome shotgun (WGS) entry which is preliminary data.</text>
</comment>
<feature type="signal peptide" evidence="1">
    <location>
        <begin position="1"/>
        <end position="28"/>
    </location>
</feature>
<dbReference type="InterPro" id="IPR021256">
    <property type="entry name" value="DUF2808"/>
</dbReference>
<name>A0ABR8AKL2_9CYAN</name>
<dbReference type="Proteomes" id="UP000658514">
    <property type="component" value="Unassembled WGS sequence"/>
</dbReference>